<protein>
    <submittedName>
        <fullName evidence="3">Helix-turn-helix transcriptional regulator</fullName>
    </submittedName>
</protein>
<name>A0A7T7XNC8_9SPIR</name>
<evidence type="ECO:0000313" key="3">
    <source>
        <dbReference type="EMBL" id="QQO09473.1"/>
    </source>
</evidence>
<dbReference type="Gene3D" id="2.60.120.10">
    <property type="entry name" value="Jelly Rolls"/>
    <property type="match status" value="1"/>
</dbReference>
<dbReference type="GO" id="GO:0005829">
    <property type="term" value="C:cytosol"/>
    <property type="evidence" value="ECO:0007669"/>
    <property type="project" value="TreeGrafter"/>
</dbReference>
<dbReference type="InterPro" id="IPR001387">
    <property type="entry name" value="Cro/C1-type_HTH"/>
</dbReference>
<evidence type="ECO:0000259" key="2">
    <source>
        <dbReference type="PROSITE" id="PS50943"/>
    </source>
</evidence>
<keyword evidence="4" id="KW-1185">Reference proteome</keyword>
<dbReference type="PROSITE" id="PS50943">
    <property type="entry name" value="HTH_CROC1"/>
    <property type="match status" value="1"/>
</dbReference>
<dbReference type="PANTHER" id="PTHR46797">
    <property type="entry name" value="HTH-TYPE TRANSCRIPTIONAL REGULATOR"/>
    <property type="match status" value="1"/>
</dbReference>
<dbReference type="InterPro" id="IPR050807">
    <property type="entry name" value="TransReg_Diox_bact_type"/>
</dbReference>
<dbReference type="CDD" id="cd02209">
    <property type="entry name" value="cupin_XRE_C"/>
    <property type="match status" value="1"/>
</dbReference>
<sequence>MRYWFGEKIRAVRERRALTLREVADKAGVSESLVSQIERNRVSPAIDTLLALADALDLDLEYLFSDYRRNRSVRITRSTQRGTFTRPGVLYERLAQLENPSPGNEGIEAYYITIDPGAKTGGKEYGHPGWELGIVQEGTAELAVGNSTFTLSPGDSASFRADAPHILSNTGNTPLRVFWIITPPKGEIGNGG</sequence>
<dbReference type="SUPFAM" id="SSF51182">
    <property type="entry name" value="RmlC-like cupins"/>
    <property type="match status" value="1"/>
</dbReference>
<dbReference type="RefSeq" id="WP_215626776.1">
    <property type="nucleotide sequence ID" value="NZ_CP067089.2"/>
</dbReference>
<evidence type="ECO:0000313" key="4">
    <source>
        <dbReference type="Proteomes" id="UP000595917"/>
    </source>
</evidence>
<keyword evidence="1" id="KW-0238">DNA-binding</keyword>
<evidence type="ECO:0000256" key="1">
    <source>
        <dbReference type="ARBA" id="ARBA00023125"/>
    </source>
</evidence>
<dbReference type="KEGG" id="bhc:JFL75_00690"/>
<dbReference type="Pfam" id="PF01381">
    <property type="entry name" value="HTH_3"/>
    <property type="match status" value="1"/>
</dbReference>
<dbReference type="InterPro" id="IPR014710">
    <property type="entry name" value="RmlC-like_jellyroll"/>
</dbReference>
<dbReference type="GO" id="GO:0003700">
    <property type="term" value="F:DNA-binding transcription factor activity"/>
    <property type="evidence" value="ECO:0007669"/>
    <property type="project" value="TreeGrafter"/>
</dbReference>
<reference evidence="3" key="1">
    <citation type="submission" date="2021-01" db="EMBL/GenBank/DDBJ databases">
        <title>Description of Breznakiella homolactica.</title>
        <authorList>
            <person name="Song Y."/>
            <person name="Brune A."/>
        </authorList>
    </citation>
    <scope>NUCLEOTIDE SEQUENCE</scope>
    <source>
        <strain evidence="3">RmG30</strain>
    </source>
</reference>
<gene>
    <name evidence="3" type="ORF">JFL75_00690</name>
</gene>
<organism evidence="3 4">
    <name type="scientific">Breznakiella homolactica</name>
    <dbReference type="NCBI Taxonomy" id="2798577"/>
    <lineage>
        <taxon>Bacteria</taxon>
        <taxon>Pseudomonadati</taxon>
        <taxon>Spirochaetota</taxon>
        <taxon>Spirochaetia</taxon>
        <taxon>Spirochaetales</taxon>
        <taxon>Breznakiellaceae</taxon>
        <taxon>Breznakiella</taxon>
    </lineage>
</organism>
<dbReference type="PANTHER" id="PTHR46797:SF1">
    <property type="entry name" value="METHYLPHOSPHONATE SYNTHASE"/>
    <property type="match status" value="1"/>
</dbReference>
<accession>A0A7T7XNC8</accession>
<dbReference type="GO" id="GO:0003677">
    <property type="term" value="F:DNA binding"/>
    <property type="evidence" value="ECO:0007669"/>
    <property type="project" value="UniProtKB-KW"/>
</dbReference>
<dbReference type="InterPro" id="IPR013096">
    <property type="entry name" value="Cupin_2"/>
</dbReference>
<proteinExistence type="predicted"/>
<dbReference type="SUPFAM" id="SSF47413">
    <property type="entry name" value="lambda repressor-like DNA-binding domains"/>
    <property type="match status" value="1"/>
</dbReference>
<feature type="domain" description="HTH cro/C1-type" evidence="2">
    <location>
        <begin position="9"/>
        <end position="63"/>
    </location>
</feature>
<dbReference type="AlphaFoldDB" id="A0A7T7XNC8"/>
<dbReference type="SMART" id="SM00530">
    <property type="entry name" value="HTH_XRE"/>
    <property type="match status" value="1"/>
</dbReference>
<dbReference type="CDD" id="cd00093">
    <property type="entry name" value="HTH_XRE"/>
    <property type="match status" value="1"/>
</dbReference>
<dbReference type="EMBL" id="CP067089">
    <property type="protein sequence ID" value="QQO09473.1"/>
    <property type="molecule type" value="Genomic_DNA"/>
</dbReference>
<dbReference type="InterPro" id="IPR011051">
    <property type="entry name" value="RmlC_Cupin_sf"/>
</dbReference>
<dbReference type="Pfam" id="PF07883">
    <property type="entry name" value="Cupin_2"/>
    <property type="match status" value="1"/>
</dbReference>
<dbReference type="Gene3D" id="1.10.260.40">
    <property type="entry name" value="lambda repressor-like DNA-binding domains"/>
    <property type="match status" value="1"/>
</dbReference>
<dbReference type="InterPro" id="IPR010982">
    <property type="entry name" value="Lambda_DNA-bd_dom_sf"/>
</dbReference>
<dbReference type="Proteomes" id="UP000595917">
    <property type="component" value="Chromosome"/>
</dbReference>